<organism evidence="2">
    <name type="scientific">Rhipicephalus microplus</name>
    <name type="common">Cattle tick</name>
    <name type="synonym">Boophilus microplus</name>
    <dbReference type="NCBI Taxonomy" id="6941"/>
    <lineage>
        <taxon>Eukaryota</taxon>
        <taxon>Metazoa</taxon>
        <taxon>Ecdysozoa</taxon>
        <taxon>Arthropoda</taxon>
        <taxon>Chelicerata</taxon>
        <taxon>Arachnida</taxon>
        <taxon>Acari</taxon>
        <taxon>Parasitiformes</taxon>
        <taxon>Ixodida</taxon>
        <taxon>Ixodoidea</taxon>
        <taxon>Ixodidae</taxon>
        <taxon>Rhipicephalinae</taxon>
        <taxon>Rhipicephalus</taxon>
        <taxon>Boophilus</taxon>
    </lineage>
</organism>
<protein>
    <submittedName>
        <fullName evidence="2">Uncharacterized protein</fullName>
    </submittedName>
</protein>
<accession>A0A6M2CGK8</accession>
<sequence length="134" mass="14887">MAFMMPVVKQDYDIYSGPNSRKNSVCSTSPGTSPGTNKSRSSSRNNSVSSSPTQTAIMTAEEARKILIRRRSRGMSECLPDLREIDDSEEPRHQRRRSSLGKLSWSSLHAALQKLKPAEPKSKSQSSVDEDQES</sequence>
<feature type="compositionally biased region" description="Polar residues" evidence="1">
    <location>
        <begin position="17"/>
        <end position="38"/>
    </location>
</feature>
<evidence type="ECO:0000256" key="1">
    <source>
        <dbReference type="SAM" id="MobiDB-lite"/>
    </source>
</evidence>
<dbReference type="OrthoDB" id="6494678at2759"/>
<evidence type="ECO:0000313" key="2">
    <source>
        <dbReference type="EMBL" id="NOV33199.1"/>
    </source>
</evidence>
<proteinExistence type="predicted"/>
<dbReference type="VEuPathDB" id="VectorBase:LOC119171671"/>
<dbReference type="PANTHER" id="PTHR38338:SF1">
    <property type="entry name" value="AGAP013079-PA"/>
    <property type="match status" value="1"/>
</dbReference>
<reference evidence="2" key="1">
    <citation type="submission" date="2019-09" db="EMBL/GenBank/DDBJ databases">
        <title>Organ-specific transcriptomic study of the physiology of the cattle tick, Rhipicephalus microplus.</title>
        <authorList>
            <person name="Tirloni L."/>
            <person name="Braz G."/>
            <person name="Gandara A.C.P."/>
            <person name="Sabadin G.A."/>
            <person name="da Silva R.M."/>
            <person name="Guizzo M.G."/>
            <person name="Machado J.A."/>
            <person name="Costa E.P."/>
            <person name="Gomes H.F."/>
            <person name="Moraes J."/>
            <person name="Mota M.B.S."/>
            <person name="Mesquita R.D."/>
            <person name="Alvarenga P.H."/>
            <person name="Alves F."/>
            <person name="Seixas A."/>
            <person name="da Fonseca R.N."/>
            <person name="Fogaca A."/>
            <person name="Logullo C."/>
            <person name="Tanaka A."/>
            <person name="Daffre S."/>
            <person name="Termignoni C."/>
            <person name="Vaz I.S.Jr."/>
            <person name="Oliveira P.L."/>
            <person name="Ribeiro J.M."/>
        </authorList>
    </citation>
    <scope>NUCLEOTIDE SEQUENCE</scope>
    <source>
        <strain evidence="2">Porto Alegre</strain>
    </source>
</reference>
<name>A0A6M2CGK8_RHIMP</name>
<feature type="compositionally biased region" description="Low complexity" evidence="1">
    <location>
        <begin position="39"/>
        <end position="51"/>
    </location>
</feature>
<dbReference type="PANTHER" id="PTHR38338">
    <property type="entry name" value="AGAP013079-PA"/>
    <property type="match status" value="1"/>
</dbReference>
<dbReference type="EMBL" id="GHWJ01000462">
    <property type="protein sequence ID" value="NOV33199.1"/>
    <property type="molecule type" value="Transcribed_RNA"/>
</dbReference>
<feature type="region of interest" description="Disordered" evidence="1">
    <location>
        <begin position="13"/>
        <end position="134"/>
    </location>
</feature>
<dbReference type="AlphaFoldDB" id="A0A6M2CGK8"/>